<dbReference type="PANTHER" id="PTHR11728:SF8">
    <property type="entry name" value="GLYCEROL-3-PHOSPHATE DEHYDROGENASE [NAD(+)]-RELATED"/>
    <property type="match status" value="1"/>
</dbReference>
<feature type="binding site" evidence="7">
    <location>
        <position position="329"/>
    </location>
    <ligand>
        <name>NAD(+)</name>
        <dbReference type="ChEBI" id="CHEBI:57540"/>
    </ligand>
</feature>
<evidence type="ECO:0000259" key="10">
    <source>
        <dbReference type="Pfam" id="PF01210"/>
    </source>
</evidence>
<evidence type="ECO:0000256" key="2">
    <source>
        <dbReference type="ARBA" id="ARBA00023002"/>
    </source>
</evidence>
<gene>
    <name evidence="12" type="primary">gpd2</name>
    <name evidence="12" type="ORF">SOMG_02911</name>
</gene>
<evidence type="ECO:0000259" key="11">
    <source>
        <dbReference type="Pfam" id="PF07479"/>
    </source>
</evidence>
<dbReference type="Proteomes" id="UP001212411">
    <property type="component" value="Chromosome 2"/>
</dbReference>
<feature type="binding site" evidence="6">
    <location>
        <begin position="300"/>
        <end position="301"/>
    </location>
    <ligand>
        <name>substrate</name>
    </ligand>
</feature>
<dbReference type="GeneID" id="80876391"/>
<dbReference type="PRINTS" id="PR00077">
    <property type="entry name" value="GPDHDRGNASE"/>
</dbReference>
<evidence type="ECO:0000256" key="1">
    <source>
        <dbReference type="ARBA" id="ARBA00011009"/>
    </source>
</evidence>
<dbReference type="InterPro" id="IPR013328">
    <property type="entry name" value="6PGD_dom2"/>
</dbReference>
<feature type="binding site" evidence="7">
    <location>
        <position position="300"/>
    </location>
    <ligand>
        <name>NAD(+)</name>
        <dbReference type="ChEBI" id="CHEBI:57540"/>
    </ligand>
</feature>
<feature type="active site" description="Proton acceptor" evidence="5">
    <location>
        <position position="236"/>
    </location>
</feature>
<accession>A0AAE9WEA0</accession>
<dbReference type="InterPro" id="IPR011128">
    <property type="entry name" value="G3P_DH_NAD-dep_N"/>
</dbReference>
<comment type="similarity">
    <text evidence="1 8">Belongs to the NAD-dependent glycerol-3-phosphate dehydrogenase family.</text>
</comment>
<evidence type="ECO:0000256" key="5">
    <source>
        <dbReference type="PIRSR" id="PIRSR000114-1"/>
    </source>
</evidence>
<evidence type="ECO:0000256" key="8">
    <source>
        <dbReference type="RuleBase" id="RU000437"/>
    </source>
</evidence>
<dbReference type="InterPro" id="IPR036291">
    <property type="entry name" value="NAD(P)-bd_dom_sf"/>
</dbReference>
<dbReference type="SUPFAM" id="SSF48179">
    <property type="entry name" value="6-phosphogluconate dehydrogenase C-terminal domain-like"/>
    <property type="match status" value="1"/>
</dbReference>
<keyword evidence="2 8" id="KW-0560">Oxidoreductase</keyword>
<dbReference type="NCBIfam" id="TIGR03376">
    <property type="entry name" value="glycerol3P_DH"/>
    <property type="match status" value="1"/>
</dbReference>
<evidence type="ECO:0000256" key="3">
    <source>
        <dbReference type="ARBA" id="ARBA00023027"/>
    </source>
</evidence>
<dbReference type="PIRSF" id="PIRSF000114">
    <property type="entry name" value="Glycerol-3-P_dh"/>
    <property type="match status" value="1"/>
</dbReference>
<evidence type="ECO:0000256" key="9">
    <source>
        <dbReference type="RuleBase" id="RU361243"/>
    </source>
</evidence>
<dbReference type="SUPFAM" id="SSF51735">
    <property type="entry name" value="NAD(P)-binding Rossmann-fold domains"/>
    <property type="match status" value="1"/>
</dbReference>
<dbReference type="GO" id="GO:0046168">
    <property type="term" value="P:glycerol-3-phosphate catabolic process"/>
    <property type="evidence" value="ECO:0007669"/>
    <property type="project" value="UniProtKB-UniRule"/>
</dbReference>
<dbReference type="EMBL" id="CP115612">
    <property type="protein sequence ID" value="WBW74260.1"/>
    <property type="molecule type" value="Genomic_DNA"/>
</dbReference>
<feature type="binding site" evidence="6">
    <location>
        <position position="146"/>
    </location>
    <ligand>
        <name>substrate</name>
    </ligand>
</feature>
<dbReference type="GO" id="GO:0005634">
    <property type="term" value="C:nucleus"/>
    <property type="evidence" value="ECO:0007669"/>
    <property type="project" value="TreeGrafter"/>
</dbReference>
<feature type="binding site" evidence="7">
    <location>
        <position position="327"/>
    </location>
    <ligand>
        <name>NAD(+)</name>
        <dbReference type="ChEBI" id="CHEBI:57540"/>
    </ligand>
</feature>
<dbReference type="PANTHER" id="PTHR11728">
    <property type="entry name" value="GLYCEROL-3-PHOSPHATE DEHYDROGENASE"/>
    <property type="match status" value="1"/>
</dbReference>
<feature type="binding site" evidence="7">
    <location>
        <begin position="31"/>
        <end position="36"/>
    </location>
    <ligand>
        <name>NAD(+)</name>
        <dbReference type="ChEBI" id="CHEBI:57540"/>
    </ligand>
</feature>
<name>A0AAE9WEA0_9SCHI</name>
<dbReference type="EC" id="1.1.1.8" evidence="9"/>
<dbReference type="FunFam" id="1.10.1040.10:FF:000004">
    <property type="entry name" value="Glycerol-3-phosphate dehydrogenase [NAD(+)]"/>
    <property type="match status" value="1"/>
</dbReference>
<evidence type="ECO:0000256" key="7">
    <source>
        <dbReference type="PIRSR" id="PIRSR000114-3"/>
    </source>
</evidence>
<dbReference type="GO" id="GO:0051287">
    <property type="term" value="F:NAD binding"/>
    <property type="evidence" value="ECO:0007669"/>
    <property type="project" value="UniProtKB-UniRule"/>
</dbReference>
<dbReference type="Gene3D" id="1.10.1040.10">
    <property type="entry name" value="N-(1-d-carboxylethyl)-l-norvaline Dehydrogenase, domain 2"/>
    <property type="match status" value="1"/>
</dbReference>
<dbReference type="KEGG" id="som:SOMG_02911"/>
<dbReference type="GO" id="GO:0005829">
    <property type="term" value="C:cytosol"/>
    <property type="evidence" value="ECO:0007669"/>
    <property type="project" value="TreeGrafter"/>
</dbReference>
<proteinExistence type="inferred from homology"/>
<evidence type="ECO:0000256" key="6">
    <source>
        <dbReference type="PIRSR" id="PIRSR000114-2"/>
    </source>
</evidence>
<dbReference type="AlphaFoldDB" id="A0AAE9WEA0"/>
<dbReference type="GO" id="GO:0141152">
    <property type="term" value="F:glycerol-3-phosphate dehydrogenase (NAD+) activity"/>
    <property type="evidence" value="ECO:0007669"/>
    <property type="project" value="UniProtKB-UniRule"/>
</dbReference>
<dbReference type="InterPro" id="IPR008927">
    <property type="entry name" value="6-PGluconate_DH-like_C_sf"/>
</dbReference>
<feature type="domain" description="Glycerol-3-phosphate dehydrogenase NAD-dependent C-terminal" evidence="11">
    <location>
        <begin position="225"/>
        <end position="370"/>
    </location>
</feature>
<dbReference type="InterPro" id="IPR006168">
    <property type="entry name" value="G3P_DH_NAD-dep"/>
</dbReference>
<feature type="domain" description="Glycerol-3-phosphate dehydrogenase NAD-dependent N-terminal" evidence="10">
    <location>
        <begin position="27"/>
        <end position="196"/>
    </location>
</feature>
<keyword evidence="3 7" id="KW-0520">NAD</keyword>
<dbReference type="Pfam" id="PF01210">
    <property type="entry name" value="NAD_Gly3P_dh_N"/>
    <property type="match status" value="1"/>
</dbReference>
<evidence type="ECO:0000313" key="13">
    <source>
        <dbReference type="Proteomes" id="UP001212411"/>
    </source>
</evidence>
<dbReference type="GO" id="GO:0042803">
    <property type="term" value="F:protein homodimerization activity"/>
    <property type="evidence" value="ECO:0007669"/>
    <property type="project" value="InterPro"/>
</dbReference>
<dbReference type="InterPro" id="IPR006109">
    <property type="entry name" value="G3P_DH_NAD-dep_C"/>
</dbReference>
<keyword evidence="13" id="KW-1185">Reference proteome</keyword>
<comment type="catalytic activity">
    <reaction evidence="4 9">
        <text>sn-glycerol 3-phosphate + NAD(+) = dihydroxyacetone phosphate + NADH + H(+)</text>
        <dbReference type="Rhea" id="RHEA:11092"/>
        <dbReference type="ChEBI" id="CHEBI:15378"/>
        <dbReference type="ChEBI" id="CHEBI:57540"/>
        <dbReference type="ChEBI" id="CHEBI:57597"/>
        <dbReference type="ChEBI" id="CHEBI:57642"/>
        <dbReference type="ChEBI" id="CHEBI:57945"/>
        <dbReference type="EC" id="1.1.1.8"/>
    </reaction>
</comment>
<protein>
    <recommendedName>
        <fullName evidence="9">Glycerol-3-phosphate dehydrogenase [NAD(+)]</fullName>
        <ecNumber evidence="9">1.1.1.8</ecNumber>
    </recommendedName>
</protein>
<reference evidence="12 13" key="1">
    <citation type="journal article" date="2023" name="G3 (Bethesda)">
        <title>A high-quality reference genome for the fission yeast Schizosaccharomyces osmophilus.</title>
        <authorList>
            <person name="Jia G.S."/>
            <person name="Zhang W.C."/>
            <person name="Liang Y."/>
            <person name="Liu X.H."/>
            <person name="Rhind N."/>
            <person name="Pidoux A."/>
            <person name="Brysch-Herzberg M."/>
            <person name="Du L.L."/>
        </authorList>
    </citation>
    <scope>NUCLEOTIDE SEQUENCE [LARGE SCALE GENOMIC DNA]</scope>
    <source>
        <strain evidence="12 13">CBS 15793</strain>
    </source>
</reference>
<dbReference type="PROSITE" id="PS00957">
    <property type="entry name" value="NAD_G3PDH"/>
    <property type="match status" value="1"/>
</dbReference>
<dbReference type="GO" id="GO:0006114">
    <property type="term" value="P:glycerol biosynthetic process"/>
    <property type="evidence" value="ECO:0007669"/>
    <property type="project" value="UniProtKB-ARBA"/>
</dbReference>
<dbReference type="InterPro" id="IPR017751">
    <property type="entry name" value="G3P_DH_NAD-dep_euk"/>
</dbReference>
<dbReference type="Pfam" id="PF07479">
    <property type="entry name" value="NAD_Gly3P_dh_C"/>
    <property type="match status" value="1"/>
</dbReference>
<evidence type="ECO:0000256" key="4">
    <source>
        <dbReference type="ARBA" id="ARBA00048683"/>
    </source>
</evidence>
<feature type="binding site" evidence="7">
    <location>
        <position position="179"/>
    </location>
    <ligand>
        <name>NAD(+)</name>
        <dbReference type="ChEBI" id="CHEBI:57540"/>
    </ligand>
</feature>
<organism evidence="12 13">
    <name type="scientific">Schizosaccharomyces osmophilus</name>
    <dbReference type="NCBI Taxonomy" id="2545709"/>
    <lineage>
        <taxon>Eukaryota</taxon>
        <taxon>Fungi</taxon>
        <taxon>Dikarya</taxon>
        <taxon>Ascomycota</taxon>
        <taxon>Taphrinomycotina</taxon>
        <taxon>Schizosaccharomycetes</taxon>
        <taxon>Schizosaccharomycetales</taxon>
        <taxon>Schizosaccharomycetaceae</taxon>
        <taxon>Schizosaccharomyces</taxon>
    </lineage>
</organism>
<dbReference type="RefSeq" id="XP_056038503.1">
    <property type="nucleotide sequence ID" value="XM_056181702.1"/>
</dbReference>
<sequence>MSGASFNRLSALSHTLQKQFTSKRVSVGVIGSGNWGTAIAKICGENAEAHPELFHPQVHMWMYEENVEHLGETRKLTEIFNSTHENIKYLKGVQCPSNVYANPDIRDVGARSDVLIWVLPHQFVVRVCDQLKGHLKKDAVAISCIKGVSVSADRVRLFSDIIQERTGMYCGVLSGANIASEVAKEKFCETTIGYDPDNSVNPLYTPNTIRSVFNRPYFRVQVVKDVPGVALGGALKNIVAVAAGIIDGLELGDNTKSAIMRIGLAEMQKFGAMFFDCDRLTMSEESCGIADLITTCLGGRNRKCAVAFVKTGKPMHVLENELLNGQKLQGAATAKEVHEFLEHQNKVDEFPLFKAVYNIVFKNLPPNKLLEAI</sequence>
<feature type="binding site" evidence="7">
    <location>
        <position position="123"/>
    </location>
    <ligand>
        <name>NAD(+)</name>
        <dbReference type="ChEBI" id="CHEBI:57540"/>
    </ligand>
</feature>
<evidence type="ECO:0000313" key="12">
    <source>
        <dbReference type="EMBL" id="WBW74260.1"/>
    </source>
</evidence>
<dbReference type="Gene3D" id="3.40.50.720">
    <property type="entry name" value="NAD(P)-binding Rossmann-like Domain"/>
    <property type="match status" value="1"/>
</dbReference>